<dbReference type="Gene3D" id="2.90.10.10">
    <property type="entry name" value="Bulb-type lectin domain"/>
    <property type="match status" value="1"/>
</dbReference>
<reference evidence="3 4" key="1">
    <citation type="submission" date="2024-01" db="EMBL/GenBank/DDBJ databases">
        <title>A draft genome for the cacao thread blight pathogen Marasmiellus scandens.</title>
        <authorList>
            <person name="Baruah I.K."/>
            <person name="Leung J."/>
            <person name="Bukari Y."/>
            <person name="Amoako-Attah I."/>
            <person name="Meinhardt L.W."/>
            <person name="Bailey B.A."/>
            <person name="Cohen S.P."/>
        </authorList>
    </citation>
    <scope>NUCLEOTIDE SEQUENCE [LARGE SCALE GENOMIC DNA]</scope>
    <source>
        <strain evidence="3 4">GH-19</strain>
    </source>
</reference>
<sequence length="596" mass="66833">MLHIEPFVGDGSNLKENPHEFFRKWQLAMLNIAYDKEKIMNFQLFCAIGSAAESWYKELSDIDKSTMTAFKAAFETRWPLLEAAKKTVTEYEGELLRHRLEEKDIGKKVEVYGRKVFTHIAWAVQTQLLVTGAGVDLENGLMYLGQVRQNLPGALQDELKGNFENWDTYLKAVKDLPSDTILRIACRIHETQVEKQAIEKQLAEPKNAQYVPLQLNTPTGQTAQTASQEQQYTPGPASDRSGKCFKCTTHDDTEVQSLHASVLELQNTVAELSRMMQSVLVRVHGAAHNAKTSPMSFNILFEGGHIFNRKCFPAPIIAQFTPLLVQMVNNVDLKYAIVDVDSVTQDLASQGYNLRQTSSVEVLPVDGVDPTLIKSKMEDLIKKYFEEDVIMKHGDDIILALIEHTIDNQVASFKDSFFSTNLTQRKEGKYYSYQMSFYSLKKASFCFLVLSLISFKDSGSVFGMETKLCTGISYHVQIFECKRIHNNVIYNPGRLKNGESMGSPGGKQLATLSNDGNLCLGSSWQSGTAGKGKSPWYLAMQGDANLVIYDGNNNPTWASNTVQIGKSSQGPFRLEMQDDGLLGIYDNNDRVLWAIR</sequence>
<evidence type="ECO:0000313" key="4">
    <source>
        <dbReference type="Proteomes" id="UP001498398"/>
    </source>
</evidence>
<dbReference type="InterPro" id="IPR036426">
    <property type="entry name" value="Bulb-type_lectin_dom_sf"/>
</dbReference>
<name>A0ABR1J3Y6_9AGAR</name>
<keyword evidence="4" id="KW-1185">Reference proteome</keyword>
<comment type="caution">
    <text evidence="3">The sequence shown here is derived from an EMBL/GenBank/DDBJ whole genome shotgun (WGS) entry which is preliminary data.</text>
</comment>
<gene>
    <name evidence="3" type="ORF">VKT23_014129</name>
</gene>
<dbReference type="InterPro" id="IPR001480">
    <property type="entry name" value="Bulb-type_lectin_dom"/>
</dbReference>
<feature type="domain" description="Bulb-type lectin" evidence="2">
    <location>
        <begin position="486"/>
        <end position="596"/>
    </location>
</feature>
<accession>A0ABR1J3Y6</accession>
<dbReference type="CDD" id="cd00028">
    <property type="entry name" value="B_lectin"/>
    <property type="match status" value="1"/>
</dbReference>
<dbReference type="Proteomes" id="UP001498398">
    <property type="component" value="Unassembled WGS sequence"/>
</dbReference>
<dbReference type="SUPFAM" id="SSF51110">
    <property type="entry name" value="alpha-D-mannose-specific plant lectins"/>
    <property type="match status" value="1"/>
</dbReference>
<organism evidence="3 4">
    <name type="scientific">Marasmiellus scandens</name>
    <dbReference type="NCBI Taxonomy" id="2682957"/>
    <lineage>
        <taxon>Eukaryota</taxon>
        <taxon>Fungi</taxon>
        <taxon>Dikarya</taxon>
        <taxon>Basidiomycota</taxon>
        <taxon>Agaricomycotina</taxon>
        <taxon>Agaricomycetes</taxon>
        <taxon>Agaricomycetidae</taxon>
        <taxon>Agaricales</taxon>
        <taxon>Marasmiineae</taxon>
        <taxon>Omphalotaceae</taxon>
        <taxon>Marasmiellus</taxon>
    </lineage>
</organism>
<dbReference type="SMART" id="SM00108">
    <property type="entry name" value="B_lectin"/>
    <property type="match status" value="1"/>
</dbReference>
<evidence type="ECO:0000256" key="1">
    <source>
        <dbReference type="SAM" id="MobiDB-lite"/>
    </source>
</evidence>
<dbReference type="PROSITE" id="PS50927">
    <property type="entry name" value="BULB_LECTIN"/>
    <property type="match status" value="1"/>
</dbReference>
<evidence type="ECO:0000313" key="3">
    <source>
        <dbReference type="EMBL" id="KAK7447420.1"/>
    </source>
</evidence>
<protein>
    <recommendedName>
        <fullName evidence="2">Bulb-type lectin domain-containing protein</fullName>
    </recommendedName>
</protein>
<feature type="region of interest" description="Disordered" evidence="1">
    <location>
        <begin position="219"/>
        <end position="240"/>
    </location>
</feature>
<evidence type="ECO:0000259" key="2">
    <source>
        <dbReference type="PROSITE" id="PS50927"/>
    </source>
</evidence>
<proteinExistence type="predicted"/>
<feature type="compositionally biased region" description="Polar residues" evidence="1">
    <location>
        <begin position="219"/>
        <end position="233"/>
    </location>
</feature>
<dbReference type="EMBL" id="JBANRG010000041">
    <property type="protein sequence ID" value="KAK7447420.1"/>
    <property type="molecule type" value="Genomic_DNA"/>
</dbReference>